<name>A0ABT3IHE3_9BACT</name>
<keyword evidence="3" id="KW-1185">Reference proteome</keyword>
<proteinExistence type="predicted"/>
<evidence type="ECO:0000313" key="3">
    <source>
        <dbReference type="Proteomes" id="UP001207742"/>
    </source>
</evidence>
<keyword evidence="1" id="KW-0812">Transmembrane</keyword>
<dbReference type="Proteomes" id="UP001207742">
    <property type="component" value="Unassembled WGS sequence"/>
</dbReference>
<gene>
    <name evidence="2" type="ORF">OL497_05725</name>
</gene>
<feature type="transmembrane region" description="Helical" evidence="1">
    <location>
        <begin position="125"/>
        <end position="143"/>
    </location>
</feature>
<dbReference type="RefSeq" id="WP_264728651.1">
    <property type="nucleotide sequence ID" value="NZ_JAPDNR010000001.1"/>
</dbReference>
<evidence type="ECO:0000313" key="2">
    <source>
        <dbReference type="EMBL" id="MCW3483379.1"/>
    </source>
</evidence>
<sequence>MANGQVHTMIERIRSRWIRLQWCTTVLLSLAVALPLLLLYPLYSIGAGVLLLGIRIGYKRPWELRPAEVARYLDQTFPALEDSTGLLLRSADNGSLLEQLQARKVATVLEQLQLPAAFYRPLKRAALLAGGALVAGIVLYYAVQRSAWKDTLLQQGKAIVPAEKTIPGMTAVQIQIRPPAYTRKAVREQHSFHITAEDSAQLYWKLQTNIPVTRLVLLFNDSTTLSLQPDKDSTTWTATRLMRRSGFYQVQLNHTLSERYQLQLLPDHPPVVKILTPAPYTVIEFGQSTKVNIQTELTDDYGIREAWINVTIASGSGEAVRFREQRIALDGNLQRQEAHYRLNRLLQLTSLGMKPGDECYFYVAATDTRLQQTRSDIYIITLPDTAQLFSMEGLVNGVNFKPEYFRSQRQIIMDAEQLIRERDTLGKERFNARSNELGTDQKLLRLRYGKFLGEESESNIGDPRVAAEGEHEHDHGHDHGATEDTPASFGDAAGILDQFTDKHDNAEDATFLDIHVKQQLKNTLTEMWKSELQLRLYKPQEALPYAYKALRLLKDLQQQSRVFVAKTGVKTTPLKPEKRLTGEQDKINPAIRKETKMAKDEQEAVRIALSVLSQGKPDVISGQQTVLQQAAGILSTHAAAAPALYLPALEALYRITGGRITAKDLTLAQQGLQHLLPVPARKPAAGQRLPDTGLSDRYFNNLKATHR</sequence>
<evidence type="ECO:0008006" key="4">
    <source>
        <dbReference type="Google" id="ProtNLM"/>
    </source>
</evidence>
<reference evidence="2 3" key="1">
    <citation type="submission" date="2022-10" db="EMBL/GenBank/DDBJ databases">
        <title>Chitinophaga nivalis PC15 sp. nov., isolated from Pyeongchang county, South Korea.</title>
        <authorList>
            <person name="Trinh H.N."/>
        </authorList>
    </citation>
    <scope>NUCLEOTIDE SEQUENCE [LARGE SCALE GENOMIC DNA]</scope>
    <source>
        <strain evidence="2 3">PC14</strain>
    </source>
</reference>
<evidence type="ECO:0000256" key="1">
    <source>
        <dbReference type="SAM" id="Phobius"/>
    </source>
</evidence>
<feature type="transmembrane region" description="Helical" evidence="1">
    <location>
        <begin position="40"/>
        <end position="58"/>
    </location>
</feature>
<comment type="caution">
    <text evidence="2">The sequence shown here is derived from an EMBL/GenBank/DDBJ whole genome shotgun (WGS) entry which is preliminary data.</text>
</comment>
<organism evidence="2 3">
    <name type="scientific">Chitinophaga nivalis</name>
    <dbReference type="NCBI Taxonomy" id="2991709"/>
    <lineage>
        <taxon>Bacteria</taxon>
        <taxon>Pseudomonadati</taxon>
        <taxon>Bacteroidota</taxon>
        <taxon>Chitinophagia</taxon>
        <taxon>Chitinophagales</taxon>
        <taxon>Chitinophagaceae</taxon>
        <taxon>Chitinophaga</taxon>
    </lineage>
</organism>
<keyword evidence="1" id="KW-1133">Transmembrane helix</keyword>
<protein>
    <recommendedName>
        <fullName evidence="4">DUF4175 domain-containing protein</fullName>
    </recommendedName>
</protein>
<accession>A0ABT3IHE3</accession>
<dbReference type="EMBL" id="JAPDNS010000001">
    <property type="protein sequence ID" value="MCW3483379.1"/>
    <property type="molecule type" value="Genomic_DNA"/>
</dbReference>
<keyword evidence="1" id="KW-0472">Membrane</keyword>